<dbReference type="AlphaFoldDB" id="A0A5C8PBB9"/>
<protein>
    <submittedName>
        <fullName evidence="2">Uncharacterized protein</fullName>
    </submittedName>
</protein>
<proteinExistence type="predicted"/>
<dbReference type="Proteomes" id="UP000321638">
    <property type="component" value="Unassembled WGS sequence"/>
</dbReference>
<name>A0A5C8PBB9_9HYPH</name>
<dbReference type="RefSeq" id="WP_147851191.1">
    <property type="nucleotide sequence ID" value="NZ_VDUZ01000052.1"/>
</dbReference>
<keyword evidence="1" id="KW-0472">Membrane</keyword>
<evidence type="ECO:0000256" key="1">
    <source>
        <dbReference type="SAM" id="Phobius"/>
    </source>
</evidence>
<dbReference type="EMBL" id="VDUZ01000052">
    <property type="protein sequence ID" value="TXL70859.1"/>
    <property type="molecule type" value="Genomic_DNA"/>
</dbReference>
<organism evidence="2 3">
    <name type="scientific">Vineibacter terrae</name>
    <dbReference type="NCBI Taxonomy" id="2586908"/>
    <lineage>
        <taxon>Bacteria</taxon>
        <taxon>Pseudomonadati</taxon>
        <taxon>Pseudomonadota</taxon>
        <taxon>Alphaproteobacteria</taxon>
        <taxon>Hyphomicrobiales</taxon>
        <taxon>Vineibacter</taxon>
    </lineage>
</organism>
<gene>
    <name evidence="2" type="ORF">FHP25_32585</name>
</gene>
<reference evidence="2 3" key="1">
    <citation type="submission" date="2019-06" db="EMBL/GenBank/DDBJ databases">
        <title>New taxonomy in bacterial strain CC-CFT640, isolated from vineyard.</title>
        <authorList>
            <person name="Lin S.-Y."/>
            <person name="Tsai C.-F."/>
            <person name="Young C.-C."/>
        </authorList>
    </citation>
    <scope>NUCLEOTIDE SEQUENCE [LARGE SCALE GENOMIC DNA]</scope>
    <source>
        <strain evidence="2 3">CC-CFT640</strain>
    </source>
</reference>
<keyword evidence="1" id="KW-1133">Transmembrane helix</keyword>
<keyword evidence="1" id="KW-0812">Transmembrane</keyword>
<comment type="caution">
    <text evidence="2">The sequence shown here is derived from an EMBL/GenBank/DDBJ whole genome shotgun (WGS) entry which is preliminary data.</text>
</comment>
<keyword evidence="3" id="KW-1185">Reference proteome</keyword>
<evidence type="ECO:0000313" key="2">
    <source>
        <dbReference type="EMBL" id="TXL70859.1"/>
    </source>
</evidence>
<evidence type="ECO:0000313" key="3">
    <source>
        <dbReference type="Proteomes" id="UP000321638"/>
    </source>
</evidence>
<accession>A0A5C8PBB9</accession>
<feature type="transmembrane region" description="Helical" evidence="1">
    <location>
        <begin position="32"/>
        <end position="56"/>
    </location>
</feature>
<sequence length="152" mass="16012">MPKNRATNGQTAGRSANVGVRVPPIVGQVYKYIVGAAGGFILSVLAAIGAYASGFLDSYVREIVFRSIEVGPGTVDRQRFVPTAEDTNYHFTASCGAKEKITGGFCRLTSGSGVLQNTGINNNHFICTYRPVAGERPPDGLATATCLTPAKK</sequence>